<evidence type="ECO:0000256" key="2">
    <source>
        <dbReference type="HAMAP-Rule" id="MF_00296"/>
    </source>
</evidence>
<sequence>MADRPTYNSPNAVRRGTHVGGWREGDPVAARKFVDIGAVELERGGVLPSVRVAYESWGTLNAAGDNAVLIEHALTGDAHVDGPAAEGQPTPGWWDGLIGPGRYLDTDKWYVVASNVLGGCQGTTGPSSPAPDGTPWGSRFPFITIRDQVRVEALLADQLRITKFAAVVGGSMGGMRAIEWPIMYPDRVQSSVILASTAYATSDQIAWCAPQIAAIKSDPLWCGGDYYESGDAPTVGLGIARSIAHVTYRSEYELATRFGREAQPGEDPLGGGGRYAIESYLDHHRDKLVGRFDAGSYVVLTESMNSHDIGRGRGGLAAALAKVTAQLHIVAVNTDRLYPVRLSEELAKFAPKGKNDLTILDSPYGHDGFLIELDMIGAIIKNALGAD</sequence>
<dbReference type="EC" id="2.3.1.31" evidence="2"/>
<dbReference type="RefSeq" id="WP_238145520.1">
    <property type="nucleotide sequence ID" value="NZ_PVUE01000021.1"/>
</dbReference>
<dbReference type="InterPro" id="IPR000073">
    <property type="entry name" value="AB_hydrolase_1"/>
</dbReference>
<evidence type="ECO:0000313" key="6">
    <source>
        <dbReference type="EMBL" id="PRZ36616.1"/>
    </source>
</evidence>
<comment type="similarity">
    <text evidence="2">Belongs to the AB hydrolase superfamily. MetX family.</text>
</comment>
<dbReference type="NCBIfam" id="NF001209">
    <property type="entry name" value="PRK00175.1"/>
    <property type="match status" value="1"/>
</dbReference>
<dbReference type="NCBIfam" id="TIGR01392">
    <property type="entry name" value="homoserO_Ac_trn"/>
    <property type="match status" value="1"/>
</dbReference>
<keyword evidence="2" id="KW-0963">Cytoplasm</keyword>
<feature type="domain" description="AB hydrolase-1" evidence="5">
    <location>
        <begin position="67"/>
        <end position="370"/>
    </location>
</feature>
<comment type="pathway">
    <text evidence="2">Amino-acid biosynthesis; L-methionine biosynthesis via de novo pathway; O-acetyl-L-homoserine from L-homoserine: step 1/1.</text>
</comment>
<feature type="binding site" evidence="2">
    <location>
        <position position="241"/>
    </location>
    <ligand>
        <name>substrate</name>
    </ligand>
</feature>
<feature type="active site" evidence="2 3">
    <location>
        <position position="335"/>
    </location>
</feature>
<dbReference type="GO" id="GO:0009092">
    <property type="term" value="P:homoserine metabolic process"/>
    <property type="evidence" value="ECO:0007669"/>
    <property type="project" value="TreeGrafter"/>
</dbReference>
<evidence type="ECO:0000256" key="4">
    <source>
        <dbReference type="SAM" id="MobiDB-lite"/>
    </source>
</evidence>
<evidence type="ECO:0000313" key="7">
    <source>
        <dbReference type="Proteomes" id="UP000237752"/>
    </source>
</evidence>
<keyword evidence="7" id="KW-1185">Reference proteome</keyword>
<dbReference type="PANTHER" id="PTHR32268:SF11">
    <property type="entry name" value="HOMOSERINE O-ACETYLTRANSFERASE"/>
    <property type="match status" value="1"/>
</dbReference>
<comment type="subunit">
    <text evidence="2">Homodimer.</text>
</comment>
<dbReference type="GO" id="GO:0004414">
    <property type="term" value="F:homoserine O-acetyltransferase activity"/>
    <property type="evidence" value="ECO:0007669"/>
    <property type="project" value="UniProtKB-UniRule"/>
</dbReference>
<evidence type="ECO:0000256" key="3">
    <source>
        <dbReference type="PIRSR" id="PIRSR000443-1"/>
    </source>
</evidence>
<dbReference type="PANTHER" id="PTHR32268">
    <property type="entry name" value="HOMOSERINE O-ACETYLTRANSFERASE"/>
    <property type="match status" value="1"/>
</dbReference>
<keyword evidence="2" id="KW-0486">Methionine biosynthesis</keyword>
<feature type="active site" evidence="2 3">
    <location>
        <position position="366"/>
    </location>
</feature>
<comment type="subcellular location">
    <subcellularLocation>
        <location evidence="2">Cytoplasm</location>
    </subcellularLocation>
</comment>
<dbReference type="InterPro" id="IPR008220">
    <property type="entry name" value="HAT_MetX-like"/>
</dbReference>
<keyword evidence="2" id="KW-0028">Amino-acid biosynthesis</keyword>
<keyword evidence="1 2" id="KW-0808">Transferase</keyword>
<comment type="caution">
    <text evidence="6">The sequence shown here is derived from an EMBL/GenBank/DDBJ whole genome shotgun (WGS) entry which is preliminary data.</text>
</comment>
<dbReference type="UniPathway" id="UPA00051">
    <property type="reaction ID" value="UER00074"/>
</dbReference>
<feature type="active site" description="Nucleophile" evidence="2 3">
    <location>
        <position position="171"/>
    </location>
</feature>
<comment type="function">
    <text evidence="2">Transfers an acetyl group from acetyl-CoA to L-homoserine, forming acetyl-L-homoserine.</text>
</comment>
<feature type="compositionally biased region" description="Polar residues" evidence="4">
    <location>
        <begin position="1"/>
        <end position="11"/>
    </location>
</feature>
<dbReference type="Proteomes" id="UP000237752">
    <property type="component" value="Unassembled WGS sequence"/>
</dbReference>
<gene>
    <name evidence="2" type="primary">metXA</name>
    <name evidence="6" type="ORF">CLV47_12152</name>
</gene>
<comment type="caution">
    <text evidence="2">Lacks conserved residue(s) required for the propagation of feature annotation.</text>
</comment>
<comment type="catalytic activity">
    <reaction evidence="2">
        <text>L-homoserine + acetyl-CoA = O-acetyl-L-homoserine + CoA</text>
        <dbReference type="Rhea" id="RHEA:13701"/>
        <dbReference type="ChEBI" id="CHEBI:57287"/>
        <dbReference type="ChEBI" id="CHEBI:57288"/>
        <dbReference type="ChEBI" id="CHEBI:57476"/>
        <dbReference type="ChEBI" id="CHEBI:57716"/>
        <dbReference type="EC" id="2.3.1.31"/>
    </reaction>
</comment>
<dbReference type="SUPFAM" id="SSF53474">
    <property type="entry name" value="alpha/beta-Hydrolases"/>
    <property type="match status" value="1"/>
</dbReference>
<dbReference type="Pfam" id="PF00561">
    <property type="entry name" value="Abhydrolase_1"/>
    <property type="match status" value="1"/>
</dbReference>
<evidence type="ECO:0000259" key="5">
    <source>
        <dbReference type="Pfam" id="PF00561"/>
    </source>
</evidence>
<dbReference type="HAMAP" id="MF_00296">
    <property type="entry name" value="MetX_acyltransf"/>
    <property type="match status" value="1"/>
</dbReference>
<dbReference type="PIRSF" id="PIRSF000443">
    <property type="entry name" value="Homoser_Ac_trans"/>
    <property type="match status" value="1"/>
</dbReference>
<feature type="region of interest" description="Disordered" evidence="4">
    <location>
        <begin position="1"/>
        <end position="20"/>
    </location>
</feature>
<protein>
    <recommendedName>
        <fullName evidence="2">Homoserine O-acetyltransferase</fullName>
        <shortName evidence="2">HAT</shortName>
        <ecNumber evidence="2">2.3.1.31</ecNumber>
    </recommendedName>
    <alternativeName>
        <fullName evidence="2">Homoserine transacetylase</fullName>
        <shortName evidence="2">HTA</shortName>
    </alternativeName>
</protein>
<proteinExistence type="inferred from homology"/>
<feature type="binding site" evidence="2">
    <location>
        <position position="367"/>
    </location>
    <ligand>
        <name>substrate</name>
    </ligand>
</feature>
<dbReference type="InterPro" id="IPR029058">
    <property type="entry name" value="AB_hydrolase_fold"/>
</dbReference>
<keyword evidence="2" id="KW-0012">Acyltransferase</keyword>
<dbReference type="EMBL" id="PVUE01000021">
    <property type="protein sequence ID" value="PRZ36616.1"/>
    <property type="molecule type" value="Genomic_DNA"/>
</dbReference>
<dbReference type="GO" id="GO:0009086">
    <property type="term" value="P:methionine biosynthetic process"/>
    <property type="evidence" value="ECO:0007669"/>
    <property type="project" value="UniProtKB-UniRule"/>
</dbReference>
<dbReference type="GO" id="GO:0005737">
    <property type="term" value="C:cytoplasm"/>
    <property type="evidence" value="ECO:0007669"/>
    <property type="project" value="UniProtKB-SubCell"/>
</dbReference>
<dbReference type="Gene3D" id="3.40.50.1820">
    <property type="entry name" value="alpha/beta hydrolase"/>
    <property type="match status" value="1"/>
</dbReference>
<evidence type="ECO:0000256" key="1">
    <source>
        <dbReference type="ARBA" id="ARBA00022679"/>
    </source>
</evidence>
<organism evidence="6 7">
    <name type="scientific">Antricoccus suffuscus</name>
    <dbReference type="NCBI Taxonomy" id="1629062"/>
    <lineage>
        <taxon>Bacteria</taxon>
        <taxon>Bacillati</taxon>
        <taxon>Actinomycetota</taxon>
        <taxon>Actinomycetes</taxon>
        <taxon>Geodermatophilales</taxon>
        <taxon>Antricoccaceae</taxon>
        <taxon>Antricoccus</taxon>
    </lineage>
</organism>
<accession>A0A2T0ZJV0</accession>
<reference evidence="6 7" key="1">
    <citation type="submission" date="2018-03" db="EMBL/GenBank/DDBJ databases">
        <title>Genomic Encyclopedia of Archaeal and Bacterial Type Strains, Phase II (KMG-II): from individual species to whole genera.</title>
        <authorList>
            <person name="Goeker M."/>
        </authorList>
    </citation>
    <scope>NUCLEOTIDE SEQUENCE [LARGE SCALE GENOMIC DNA]</scope>
    <source>
        <strain evidence="6 7">DSM 100065</strain>
    </source>
</reference>
<name>A0A2T0ZJV0_9ACTN</name>
<dbReference type="AlphaFoldDB" id="A0A2T0ZJV0"/>